<evidence type="ECO:0000256" key="1">
    <source>
        <dbReference type="SAM" id="MobiDB-lite"/>
    </source>
</evidence>
<reference evidence="2" key="1">
    <citation type="journal article" date="2022" name="bioRxiv">
        <title>Genomics of Preaxostyla Flagellates Illuminates Evolutionary Transitions and the Path Towards Mitochondrial Loss.</title>
        <authorList>
            <person name="Novak L.V.F."/>
            <person name="Treitli S.C."/>
            <person name="Pyrih J."/>
            <person name="Halakuc P."/>
            <person name="Pipaliya S.V."/>
            <person name="Vacek V."/>
            <person name="Brzon O."/>
            <person name="Soukal P."/>
            <person name="Eme L."/>
            <person name="Dacks J.B."/>
            <person name="Karnkowska A."/>
            <person name="Elias M."/>
            <person name="Hampl V."/>
        </authorList>
    </citation>
    <scope>NUCLEOTIDE SEQUENCE</scope>
    <source>
        <strain evidence="2">RCP-MX</strain>
    </source>
</reference>
<feature type="region of interest" description="Disordered" evidence="1">
    <location>
        <begin position="772"/>
        <end position="829"/>
    </location>
</feature>
<feature type="compositionally biased region" description="Pro residues" evidence="1">
    <location>
        <begin position="772"/>
        <end position="783"/>
    </location>
</feature>
<keyword evidence="3" id="KW-1185">Reference proteome</keyword>
<dbReference type="Proteomes" id="UP001141327">
    <property type="component" value="Unassembled WGS sequence"/>
</dbReference>
<feature type="compositionally biased region" description="Basic residues" evidence="1">
    <location>
        <begin position="231"/>
        <end position="244"/>
    </location>
</feature>
<sequence>MEAAAPSAAPATITESISVALTSTTSAAIATTTTVATTVATTTATETTTAPATPAVETATAPVAHETETSAVPAVAGVSVPVPTPAPAAPVAAGAEAEKTEKVAPMQLEENPPAAVPNKGAEAPATPPAPAAAPVVVPSDDAAALNALMAVAEPFGLPPMSPSTPMAPKPANEPGAATAATPQAGRHRRHHHHHHRHHRMQPLALGTAASGADQSGEQKPAEGAAAEGQRSHRHHHHHHHRHHGERPTPVAHLREALALAADQQQQQQDKPDDKVAEETLENGDRLRRSTRKRVTRVAAIQDEEPSPPVHRRAAATPHPASVRKRRAVRHRGDSEGLEEILEGGTEKDSTTDGLAPHVRTLQQLDGFLTQLKSLSAAAAAAPGQPPQNAPQPMLGGILPDVMGPAPTPEAAMRAISDLLGTPQPGPAPIGLSGLPLIGELLRNQAIKSDALPTGLALPNLEATMQLLDLSIIQQMTGSTLPAPPTNQLAEFLNTLLTAYGKDPATPNISTARLNAQSHLLAALGQKTNEMPVPAPQSTAHPLPPQLATHNPPTLPFMFFARNPQLGHDMARAYRGRRATRHVCIAYDIYYHHMGLTNPDPTLEARVVREQIARQRQEKQRLHLQQLHQQEQQAQAAQMRNSVKFSLNRPAPPPVIQAPSAVSVPVSAPLRAPAPSPVPVPTPSPLPGPAPSPPPFTMGRIMPLPRTPIPFPPSPAGLVRPVPSPSPPPLRPTFPAIPIGSPTPAKPMASAPVPSPLMGVRPGAVPLPPIPGRPLTFPAPPPGGWPIVPLVPQGTPPQTGAQPGQPRAAASGVPTPQNLLPTPWFSIPRQ</sequence>
<feature type="compositionally biased region" description="Basic and acidic residues" evidence="1">
    <location>
        <begin position="269"/>
        <end position="287"/>
    </location>
</feature>
<dbReference type="EMBL" id="JAPMOS010000008">
    <property type="protein sequence ID" value="KAJ4461218.1"/>
    <property type="molecule type" value="Genomic_DNA"/>
</dbReference>
<proteinExistence type="predicted"/>
<organism evidence="2 3">
    <name type="scientific">Paratrimastix pyriformis</name>
    <dbReference type="NCBI Taxonomy" id="342808"/>
    <lineage>
        <taxon>Eukaryota</taxon>
        <taxon>Metamonada</taxon>
        <taxon>Preaxostyla</taxon>
        <taxon>Paratrimastigidae</taxon>
        <taxon>Paratrimastix</taxon>
    </lineage>
</organism>
<accession>A0ABQ8UPX3</accession>
<name>A0ABQ8UPX3_9EUKA</name>
<protein>
    <submittedName>
        <fullName evidence="2">Uncharacterized protein</fullName>
    </submittedName>
</protein>
<feature type="compositionally biased region" description="Low complexity" evidence="1">
    <location>
        <begin position="784"/>
        <end position="811"/>
    </location>
</feature>
<gene>
    <name evidence="2" type="ORF">PAPYR_2242</name>
</gene>
<feature type="compositionally biased region" description="Low complexity" evidence="1">
    <location>
        <begin position="174"/>
        <end position="184"/>
    </location>
</feature>
<feature type="compositionally biased region" description="Basic residues" evidence="1">
    <location>
        <begin position="185"/>
        <end position="200"/>
    </location>
</feature>
<evidence type="ECO:0000313" key="2">
    <source>
        <dbReference type="EMBL" id="KAJ4461218.1"/>
    </source>
</evidence>
<comment type="caution">
    <text evidence="2">The sequence shown here is derived from an EMBL/GenBank/DDBJ whole genome shotgun (WGS) entry which is preliminary data.</text>
</comment>
<evidence type="ECO:0000313" key="3">
    <source>
        <dbReference type="Proteomes" id="UP001141327"/>
    </source>
</evidence>
<feature type="region of interest" description="Disordered" evidence="1">
    <location>
        <begin position="160"/>
        <end position="248"/>
    </location>
</feature>
<feature type="region of interest" description="Disordered" evidence="1">
    <location>
        <begin position="260"/>
        <end position="334"/>
    </location>
</feature>
<feature type="region of interest" description="Disordered" evidence="1">
    <location>
        <begin position="111"/>
        <end position="134"/>
    </location>
</feature>